<dbReference type="InterPro" id="IPR013762">
    <property type="entry name" value="Integrase-like_cat_sf"/>
</dbReference>
<accession>A0ABD4XL84</accession>
<dbReference type="AlphaFoldDB" id="A0ABD4XL84"/>
<dbReference type="RefSeq" id="WP_277362549.1">
    <property type="nucleotide sequence ID" value="NZ_JAANXN010000016.1"/>
</dbReference>
<keyword evidence="3" id="KW-0233">DNA recombination</keyword>
<dbReference type="InterPro" id="IPR002104">
    <property type="entry name" value="Integrase_catalytic"/>
</dbReference>
<dbReference type="InterPro" id="IPR050090">
    <property type="entry name" value="Tyrosine_recombinase_XerCD"/>
</dbReference>
<dbReference type="InterPro" id="IPR011010">
    <property type="entry name" value="DNA_brk_join_enz"/>
</dbReference>
<dbReference type="EMBL" id="JAANXN010000016">
    <property type="protein sequence ID" value="MDF8371927.1"/>
    <property type="molecule type" value="Genomic_DNA"/>
</dbReference>
<evidence type="ECO:0000256" key="2">
    <source>
        <dbReference type="ARBA" id="ARBA00023125"/>
    </source>
</evidence>
<evidence type="ECO:0000259" key="4">
    <source>
        <dbReference type="PROSITE" id="PS51898"/>
    </source>
</evidence>
<dbReference type="Proteomes" id="UP001215461">
    <property type="component" value="Unassembled WGS sequence"/>
</dbReference>
<dbReference type="SUPFAM" id="SSF56349">
    <property type="entry name" value="DNA breaking-rejoining enzymes"/>
    <property type="match status" value="1"/>
</dbReference>
<name>A0ABD4XL84_WEIPA</name>
<protein>
    <submittedName>
        <fullName evidence="5">Site-specific integrase</fullName>
    </submittedName>
</protein>
<keyword evidence="2" id="KW-0238">DNA-binding</keyword>
<evidence type="ECO:0000256" key="1">
    <source>
        <dbReference type="ARBA" id="ARBA00008857"/>
    </source>
</evidence>
<evidence type="ECO:0000256" key="3">
    <source>
        <dbReference type="ARBA" id="ARBA00023172"/>
    </source>
</evidence>
<evidence type="ECO:0000313" key="6">
    <source>
        <dbReference type="Proteomes" id="UP001215461"/>
    </source>
</evidence>
<comment type="similarity">
    <text evidence="1">Belongs to the 'phage' integrase family.</text>
</comment>
<dbReference type="PANTHER" id="PTHR30349">
    <property type="entry name" value="PHAGE INTEGRASE-RELATED"/>
    <property type="match status" value="1"/>
</dbReference>
<feature type="domain" description="Tyr recombinase" evidence="4">
    <location>
        <begin position="163"/>
        <end position="351"/>
    </location>
</feature>
<dbReference type="PROSITE" id="PS51898">
    <property type="entry name" value="TYR_RECOMBINASE"/>
    <property type="match status" value="1"/>
</dbReference>
<gene>
    <name evidence="5" type="ORF">G9403_09875</name>
</gene>
<reference evidence="5 6" key="1">
    <citation type="submission" date="2020-03" db="EMBL/GenBank/DDBJ databases">
        <title>Comparative genomics of Weissella paramesenteroides.</title>
        <authorList>
            <person name="Kant R."/>
            <person name="Takala T."/>
            <person name="Saris P."/>
        </authorList>
    </citation>
    <scope>NUCLEOTIDE SEQUENCE [LARGE SCALE GENOMIC DNA]</scope>
    <source>
        <strain evidence="5 6">SJ27-4</strain>
    </source>
</reference>
<dbReference type="GO" id="GO:0003677">
    <property type="term" value="F:DNA binding"/>
    <property type="evidence" value="ECO:0007669"/>
    <property type="project" value="UniProtKB-KW"/>
</dbReference>
<organism evidence="5 6">
    <name type="scientific">Weissella paramesenteroides</name>
    <name type="common">Leuconostoc paramesenteroides</name>
    <dbReference type="NCBI Taxonomy" id="1249"/>
    <lineage>
        <taxon>Bacteria</taxon>
        <taxon>Bacillati</taxon>
        <taxon>Bacillota</taxon>
        <taxon>Bacilli</taxon>
        <taxon>Lactobacillales</taxon>
        <taxon>Lactobacillaceae</taxon>
        <taxon>Weissella</taxon>
    </lineage>
</organism>
<dbReference type="PANTHER" id="PTHR30349:SF64">
    <property type="entry name" value="PROPHAGE INTEGRASE INTD-RELATED"/>
    <property type="match status" value="1"/>
</dbReference>
<evidence type="ECO:0000313" key="5">
    <source>
        <dbReference type="EMBL" id="MDF8371927.1"/>
    </source>
</evidence>
<dbReference type="Gene3D" id="1.10.150.130">
    <property type="match status" value="1"/>
</dbReference>
<sequence>MSVEKQSKTWRAIVSYQVDGKRKKATKGGFKYKSEALAYETMLKAKLNQGYDIESSKQLFTEFYDTWLDNHIKSGIKQQTIANHIATQTIVHEHLQGVTLEQMNRKRYQQFLDDLSTTRTASSVHQISMRVGMCLKEAFSDGIIKTDPTFNLKFKGAHDSKPTDLKFLEEDEFNKLVKYIENSPMTAPNFMIYTAALSGMRAGEVLALTYSDFDVKNNKILVTKSKTNRVPYQYTTPKTKQSVREITMPTYYFEQLERFKQMFPNTDEHIFGEKTSQSVPSYRLRCLTKELDIKPISFHGLRHSHASILINNGVDIAYVSERLDHSSVSVTQKVYFHFLKKARENEEEKMLNVFKK</sequence>
<dbReference type="InterPro" id="IPR010998">
    <property type="entry name" value="Integrase_recombinase_N"/>
</dbReference>
<dbReference type="CDD" id="cd01189">
    <property type="entry name" value="INT_ICEBs1_C_like"/>
    <property type="match status" value="1"/>
</dbReference>
<dbReference type="InterPro" id="IPR028259">
    <property type="entry name" value="AP2-like_int_N"/>
</dbReference>
<dbReference type="Gene3D" id="1.10.443.10">
    <property type="entry name" value="Intergrase catalytic core"/>
    <property type="match status" value="1"/>
</dbReference>
<dbReference type="Pfam" id="PF00589">
    <property type="entry name" value="Phage_integrase"/>
    <property type="match status" value="1"/>
</dbReference>
<proteinExistence type="inferred from homology"/>
<dbReference type="Pfam" id="PF14657">
    <property type="entry name" value="Arm-DNA-bind_4"/>
    <property type="match status" value="1"/>
</dbReference>
<dbReference type="GO" id="GO:0006310">
    <property type="term" value="P:DNA recombination"/>
    <property type="evidence" value="ECO:0007669"/>
    <property type="project" value="UniProtKB-KW"/>
</dbReference>
<comment type="caution">
    <text evidence="5">The sequence shown here is derived from an EMBL/GenBank/DDBJ whole genome shotgun (WGS) entry which is preliminary data.</text>
</comment>